<sequence length="268" mass="29156">MHQTARLWVSPSSILSRDHLFCDVDPSKSSIPLAAFCFMTGFIDAVQFTAIFVWAGFQTGNTVQLALAIARLFSRPADHTFHIADQQALCSLLTFNAGAFIGRLGDRMGPRSRAWLMLGTFIQALFTMAAAVAIWKSGQISVATERFDPAWTNALSFVTVGFMSASVGLQGIMGKRVNTQFTTTVVLTTVWCELMADPKLFQLNRWIISRDHKVIAIFALFVGGFIGRALIDQIGAAGTLGVGCAVRTIIAVWWLFVPGKEAASGSKK</sequence>
<proteinExistence type="predicted"/>
<dbReference type="STRING" id="743788.S8DI82"/>
<organism evidence="2 3">
    <name type="scientific">Fomitopsis schrenkii</name>
    <name type="common">Brown rot fungus</name>
    <dbReference type="NCBI Taxonomy" id="2126942"/>
    <lineage>
        <taxon>Eukaryota</taxon>
        <taxon>Fungi</taxon>
        <taxon>Dikarya</taxon>
        <taxon>Basidiomycota</taxon>
        <taxon>Agaricomycotina</taxon>
        <taxon>Agaricomycetes</taxon>
        <taxon>Polyporales</taxon>
        <taxon>Fomitopsis</taxon>
    </lineage>
</organism>
<feature type="transmembrane region" description="Helical" evidence="1">
    <location>
        <begin position="237"/>
        <end position="257"/>
    </location>
</feature>
<dbReference type="AlphaFoldDB" id="S8DI82"/>
<feature type="transmembrane region" description="Helical" evidence="1">
    <location>
        <begin position="214"/>
        <end position="231"/>
    </location>
</feature>
<protein>
    <recommendedName>
        <fullName evidence="4">DUF1275 domain protein</fullName>
    </recommendedName>
</protein>
<reference evidence="2 3" key="1">
    <citation type="journal article" date="2012" name="Science">
        <title>The Paleozoic origin of enzymatic lignin decomposition reconstructed from 31 fungal genomes.</title>
        <authorList>
            <person name="Floudas D."/>
            <person name="Binder M."/>
            <person name="Riley R."/>
            <person name="Barry K."/>
            <person name="Blanchette R.A."/>
            <person name="Henrissat B."/>
            <person name="Martinez A.T."/>
            <person name="Otillar R."/>
            <person name="Spatafora J.W."/>
            <person name="Yadav J.S."/>
            <person name="Aerts A."/>
            <person name="Benoit I."/>
            <person name="Boyd A."/>
            <person name="Carlson A."/>
            <person name="Copeland A."/>
            <person name="Coutinho P.M."/>
            <person name="de Vries R.P."/>
            <person name="Ferreira P."/>
            <person name="Findley K."/>
            <person name="Foster B."/>
            <person name="Gaskell J."/>
            <person name="Glotzer D."/>
            <person name="Gorecki P."/>
            <person name="Heitman J."/>
            <person name="Hesse C."/>
            <person name="Hori C."/>
            <person name="Igarashi K."/>
            <person name="Jurgens J.A."/>
            <person name="Kallen N."/>
            <person name="Kersten P."/>
            <person name="Kohler A."/>
            <person name="Kuees U."/>
            <person name="Kumar T.K.A."/>
            <person name="Kuo A."/>
            <person name="LaButti K."/>
            <person name="Larrondo L.F."/>
            <person name="Lindquist E."/>
            <person name="Ling A."/>
            <person name="Lombard V."/>
            <person name="Lucas S."/>
            <person name="Lundell T."/>
            <person name="Martin R."/>
            <person name="McLaughlin D.J."/>
            <person name="Morgenstern I."/>
            <person name="Morin E."/>
            <person name="Murat C."/>
            <person name="Nagy L.G."/>
            <person name="Nolan M."/>
            <person name="Ohm R.A."/>
            <person name="Patyshakuliyeva A."/>
            <person name="Rokas A."/>
            <person name="Ruiz-Duenas F.J."/>
            <person name="Sabat G."/>
            <person name="Salamov A."/>
            <person name="Samejima M."/>
            <person name="Schmutz J."/>
            <person name="Slot J.C."/>
            <person name="St John F."/>
            <person name="Stenlid J."/>
            <person name="Sun H."/>
            <person name="Sun S."/>
            <person name="Syed K."/>
            <person name="Tsang A."/>
            <person name="Wiebenga A."/>
            <person name="Young D."/>
            <person name="Pisabarro A."/>
            <person name="Eastwood D.C."/>
            <person name="Martin F."/>
            <person name="Cullen D."/>
            <person name="Grigoriev I.V."/>
            <person name="Hibbett D.S."/>
        </authorList>
    </citation>
    <scope>NUCLEOTIDE SEQUENCE</scope>
    <source>
        <strain evidence="3">FP-58527</strain>
    </source>
</reference>
<evidence type="ECO:0000313" key="3">
    <source>
        <dbReference type="Proteomes" id="UP000015241"/>
    </source>
</evidence>
<dbReference type="InterPro" id="IPR010699">
    <property type="entry name" value="DUF1275"/>
</dbReference>
<gene>
    <name evidence="2" type="ORF">FOMPIDRAFT_48124</name>
</gene>
<name>S8DI82_FOMSC</name>
<evidence type="ECO:0000313" key="2">
    <source>
        <dbReference type="EMBL" id="EPS93206.1"/>
    </source>
</evidence>
<dbReference type="EMBL" id="KE504291">
    <property type="protein sequence ID" value="EPS93206.1"/>
    <property type="molecule type" value="Genomic_DNA"/>
</dbReference>
<keyword evidence="1" id="KW-1133">Transmembrane helix</keyword>
<dbReference type="eggNOG" id="ENOG502S0ZW">
    <property type="taxonomic scope" value="Eukaryota"/>
</dbReference>
<evidence type="ECO:0008006" key="4">
    <source>
        <dbReference type="Google" id="ProtNLM"/>
    </source>
</evidence>
<dbReference type="Pfam" id="PF06912">
    <property type="entry name" value="DUF1275"/>
    <property type="match status" value="1"/>
</dbReference>
<keyword evidence="1" id="KW-0812">Transmembrane</keyword>
<feature type="transmembrane region" description="Helical" evidence="1">
    <location>
        <begin position="33"/>
        <end position="57"/>
    </location>
</feature>
<dbReference type="Proteomes" id="UP000015241">
    <property type="component" value="Unassembled WGS sequence"/>
</dbReference>
<accession>S8DI82</accession>
<feature type="transmembrane region" description="Helical" evidence="1">
    <location>
        <begin position="155"/>
        <end position="173"/>
    </location>
</feature>
<keyword evidence="1" id="KW-0472">Membrane</keyword>
<evidence type="ECO:0000256" key="1">
    <source>
        <dbReference type="SAM" id="Phobius"/>
    </source>
</evidence>
<dbReference type="PANTHER" id="PTHR37488">
    <property type="entry name" value="DUF1275 DOMAIN-CONTAINING PROTEIN"/>
    <property type="match status" value="1"/>
</dbReference>
<feature type="transmembrane region" description="Helical" evidence="1">
    <location>
        <begin position="114"/>
        <end position="135"/>
    </location>
</feature>
<keyword evidence="3" id="KW-1185">Reference proteome</keyword>
<dbReference type="HOGENOM" id="CLU_062487_0_0_1"/>
<dbReference type="OrthoDB" id="5288586at2759"/>
<dbReference type="PANTHER" id="PTHR37488:SF2">
    <property type="entry name" value="DUF1275 DOMAIN-CONTAINING PROTEIN"/>
    <property type="match status" value="1"/>
</dbReference>
<dbReference type="InParanoid" id="S8DI82"/>